<dbReference type="SUPFAM" id="SSF53098">
    <property type="entry name" value="Ribonuclease H-like"/>
    <property type="match status" value="1"/>
</dbReference>
<dbReference type="InterPro" id="IPR036397">
    <property type="entry name" value="RNaseH_sf"/>
</dbReference>
<evidence type="ECO:0000313" key="6">
    <source>
        <dbReference type="EMBL" id="KAE9184914.1"/>
    </source>
</evidence>
<evidence type="ECO:0000313" key="5">
    <source>
        <dbReference type="EMBL" id="KAE9108197.1"/>
    </source>
</evidence>
<dbReference type="EMBL" id="QXGA01001879">
    <property type="protein sequence ID" value="KAE9108197.1"/>
    <property type="molecule type" value="Genomic_DNA"/>
</dbReference>
<reference evidence="7 8" key="1">
    <citation type="submission" date="2018-08" db="EMBL/GenBank/DDBJ databases">
        <title>Genomic investigation of the strawberry pathogen Phytophthora fragariae indicates pathogenicity is determined by transcriptional variation in three key races.</title>
        <authorList>
            <person name="Adams T.M."/>
            <person name="Armitage A.D."/>
            <person name="Sobczyk M.K."/>
            <person name="Bates H.J."/>
            <person name="Dunwell J.M."/>
            <person name="Nellist C.F."/>
            <person name="Harrison R.J."/>
        </authorList>
    </citation>
    <scope>NUCLEOTIDE SEQUENCE [LARGE SCALE GENOMIC DNA]</scope>
    <source>
        <strain evidence="6 8">NOV-27</strain>
        <strain evidence="5 9">NOV-5</strain>
        <strain evidence="3 10">NOV-71</strain>
        <strain evidence="2 7">NOV-9</strain>
        <strain evidence="4 11">ONT-3</strain>
    </source>
</reference>
<dbReference type="Proteomes" id="UP000440732">
    <property type="component" value="Unassembled WGS sequence"/>
</dbReference>
<evidence type="ECO:0000313" key="11">
    <source>
        <dbReference type="Proteomes" id="UP000488956"/>
    </source>
</evidence>
<dbReference type="EMBL" id="QXFZ01001698">
    <property type="protein sequence ID" value="KAE9086349.1"/>
    <property type="molecule type" value="Genomic_DNA"/>
</dbReference>
<dbReference type="Proteomes" id="UP000429523">
    <property type="component" value="Unassembled WGS sequence"/>
</dbReference>
<organism evidence="5 9">
    <name type="scientific">Phytophthora fragariae</name>
    <dbReference type="NCBI Taxonomy" id="53985"/>
    <lineage>
        <taxon>Eukaryota</taxon>
        <taxon>Sar</taxon>
        <taxon>Stramenopiles</taxon>
        <taxon>Oomycota</taxon>
        <taxon>Peronosporomycetes</taxon>
        <taxon>Peronosporales</taxon>
        <taxon>Peronosporaceae</taxon>
        <taxon>Phytophthora</taxon>
    </lineage>
</organism>
<evidence type="ECO:0000313" key="10">
    <source>
        <dbReference type="Proteomes" id="UP000441208"/>
    </source>
</evidence>
<proteinExistence type="predicted"/>
<dbReference type="InterPro" id="IPR038717">
    <property type="entry name" value="Tc1-like_DDE_dom"/>
</dbReference>
<dbReference type="Proteomes" id="UP000433483">
    <property type="component" value="Unassembled WGS sequence"/>
</dbReference>
<dbReference type="Proteomes" id="UP000441208">
    <property type="component" value="Unassembled WGS sequence"/>
</dbReference>
<sequence>MPGRRKKVAMLPVPVLRFIEGYVNGHPCFYVEELQAELRQRYSAAVSKFSASSILRVLKFELGLSRKVLERRAREAVPREIEDFMAKMDCWYQYPEQLVFVDETSKNGLDSMRRYAWSARGTRAIVRVPFARGKRVSILAACDVTGFIGWQSTPETFTRLKFHRAFVKSVLPHLTPWPLPRSIVVIDNARIHMYAELEQAVHACDAILLYLPPYCPQFNPIEVMFGQLKRWLTRHANLAFPLYPELVLKVAMRSCIRTEEIGVNLFRHCGYGEAGLDTTVFERDLDVSGDRGEGGNRA</sequence>
<dbReference type="Gene3D" id="3.30.420.10">
    <property type="entry name" value="Ribonuclease H-like superfamily/Ribonuclease H"/>
    <property type="match status" value="1"/>
</dbReference>
<dbReference type="InterPro" id="IPR012337">
    <property type="entry name" value="RNaseH-like_sf"/>
</dbReference>
<gene>
    <name evidence="6" type="ORF">PF005_g21474</name>
    <name evidence="5" type="ORF">PF006_g20929</name>
    <name evidence="3" type="ORF">PF007_g20800</name>
    <name evidence="2" type="ORF">PF009_g21577</name>
    <name evidence="4" type="ORF">PF010_g18799</name>
</gene>
<keyword evidence="8" id="KW-1185">Reference proteome</keyword>
<dbReference type="EMBL" id="QXGF01001708">
    <property type="protein sequence ID" value="KAE8928281.1"/>
    <property type="molecule type" value="Genomic_DNA"/>
</dbReference>
<dbReference type="PANTHER" id="PTHR46564:SF1">
    <property type="entry name" value="TRANSPOSASE"/>
    <property type="match status" value="1"/>
</dbReference>
<evidence type="ECO:0000313" key="4">
    <source>
        <dbReference type="EMBL" id="KAE9089896.1"/>
    </source>
</evidence>
<dbReference type="InterPro" id="IPR047655">
    <property type="entry name" value="Transpos_IS630-like"/>
</dbReference>
<dbReference type="Proteomes" id="UP000488956">
    <property type="component" value="Unassembled WGS sequence"/>
</dbReference>
<evidence type="ECO:0000313" key="9">
    <source>
        <dbReference type="Proteomes" id="UP000440732"/>
    </source>
</evidence>
<dbReference type="Pfam" id="PF13358">
    <property type="entry name" value="DDE_3"/>
    <property type="match status" value="1"/>
</dbReference>
<evidence type="ECO:0000313" key="7">
    <source>
        <dbReference type="Proteomes" id="UP000429523"/>
    </source>
</evidence>
<dbReference type="NCBIfam" id="NF033545">
    <property type="entry name" value="transpos_IS630"/>
    <property type="match status" value="1"/>
</dbReference>
<feature type="domain" description="Tc1-like transposase DDE" evidence="1">
    <location>
        <begin position="97"/>
        <end position="237"/>
    </location>
</feature>
<evidence type="ECO:0000313" key="3">
    <source>
        <dbReference type="EMBL" id="KAE9086349.1"/>
    </source>
</evidence>
<dbReference type="AlphaFoldDB" id="A0A6A3S7U2"/>
<name>A0A6A3S7U2_9STRA</name>
<dbReference type="PANTHER" id="PTHR46564">
    <property type="entry name" value="TRANSPOSASE"/>
    <property type="match status" value="1"/>
</dbReference>
<dbReference type="GO" id="GO:0003676">
    <property type="term" value="F:nucleic acid binding"/>
    <property type="evidence" value="ECO:0007669"/>
    <property type="project" value="InterPro"/>
</dbReference>
<dbReference type="OrthoDB" id="127242at2759"/>
<comment type="caution">
    <text evidence="5">The sequence shown here is derived from an EMBL/GenBank/DDBJ whole genome shotgun (WGS) entry which is preliminary data.</text>
</comment>
<evidence type="ECO:0000313" key="2">
    <source>
        <dbReference type="EMBL" id="KAE8928281.1"/>
    </source>
</evidence>
<dbReference type="EMBL" id="QXFX01001459">
    <property type="protein sequence ID" value="KAE9089896.1"/>
    <property type="molecule type" value="Genomic_DNA"/>
</dbReference>
<evidence type="ECO:0000313" key="8">
    <source>
        <dbReference type="Proteomes" id="UP000433483"/>
    </source>
</evidence>
<accession>A0A6A3S7U2</accession>
<protein>
    <recommendedName>
        <fullName evidence="1">Tc1-like transposase DDE domain-containing protein</fullName>
    </recommendedName>
</protein>
<dbReference type="EMBL" id="QXGB01001834">
    <property type="protein sequence ID" value="KAE9184914.1"/>
    <property type="molecule type" value="Genomic_DNA"/>
</dbReference>
<evidence type="ECO:0000259" key="1">
    <source>
        <dbReference type="Pfam" id="PF13358"/>
    </source>
</evidence>